<evidence type="ECO:0000313" key="3">
    <source>
        <dbReference type="Proteomes" id="UP000017746"/>
    </source>
</evidence>
<feature type="transmembrane region" description="Helical" evidence="1">
    <location>
        <begin position="175"/>
        <end position="194"/>
    </location>
</feature>
<sequence length="425" mass="43547">MSALTAPQVRRRFLWLIALRWLPVGLMIPITVLLPLDRGLTLAQYGSAAALQGILVLLLELPTGGLSDAIGRRPVLLLAGVVEIGALTLLTFADTVVLFLIFYTLQGVYRALDSGPLDAWYVDQSLAADPGADIETGLSHSGVVLGVAVAAGALLTGGIVALGPYGPVAALTMPVFVALGLQVVSFAAVVLLMTEHRPRRGLVALAESVRGVPAAIGGALGLLRRSRIIVALVAVEIFWGFGMVAFESLMPVRLAEVVGNTDHASALMGPVGSAGWLASALGAALIPLLSRRIGAPWTGFALRILQGVTVVGMALFAGPVGVIAAYLVCYTVHGASSPVHMGLLHRQVEGPYRASLISLNSMVAQPAGALGLVTLTAIASAATLPVALLVGAVMLALAAPLYLVARGNSPAPAPATPPAEMTPAP</sequence>
<accession>U5W8T9</accession>
<dbReference type="PANTHER" id="PTHR23530">
    <property type="entry name" value="TRANSPORT PROTEIN-RELATED"/>
    <property type="match status" value="1"/>
</dbReference>
<evidence type="ECO:0000313" key="2">
    <source>
        <dbReference type="EMBL" id="AGZ44410.1"/>
    </source>
</evidence>
<organism evidence="2 3">
    <name type="scientific">Actinoplanes friuliensis DSM 7358</name>
    <dbReference type="NCBI Taxonomy" id="1246995"/>
    <lineage>
        <taxon>Bacteria</taxon>
        <taxon>Bacillati</taxon>
        <taxon>Actinomycetota</taxon>
        <taxon>Actinomycetes</taxon>
        <taxon>Micromonosporales</taxon>
        <taxon>Micromonosporaceae</taxon>
        <taxon>Actinoplanes</taxon>
    </lineage>
</organism>
<feature type="transmembrane region" description="Helical" evidence="1">
    <location>
        <begin position="75"/>
        <end position="103"/>
    </location>
</feature>
<keyword evidence="1" id="KW-0812">Transmembrane</keyword>
<dbReference type="eggNOG" id="COG2223">
    <property type="taxonomic scope" value="Bacteria"/>
</dbReference>
<dbReference type="PATRIC" id="fig|1246995.3.peg.6225"/>
<keyword evidence="1" id="KW-1133">Transmembrane helix</keyword>
<dbReference type="InterPro" id="IPR053160">
    <property type="entry name" value="MFS_DHA3_Transporter"/>
</dbReference>
<dbReference type="EMBL" id="CP006272">
    <property type="protein sequence ID" value="AGZ44410.1"/>
    <property type="molecule type" value="Genomic_DNA"/>
</dbReference>
<gene>
    <name evidence="2" type="ORF">AFR_30750</name>
</gene>
<keyword evidence="1" id="KW-0472">Membrane</keyword>
<dbReference type="STRING" id="1246995.AFR_30750"/>
<keyword evidence="3" id="KW-1185">Reference proteome</keyword>
<dbReference type="SUPFAM" id="SSF103473">
    <property type="entry name" value="MFS general substrate transporter"/>
    <property type="match status" value="1"/>
</dbReference>
<evidence type="ECO:0000256" key="1">
    <source>
        <dbReference type="SAM" id="Phobius"/>
    </source>
</evidence>
<feature type="transmembrane region" description="Helical" evidence="1">
    <location>
        <begin position="356"/>
        <end position="378"/>
    </location>
</feature>
<feature type="transmembrane region" description="Helical" evidence="1">
    <location>
        <begin position="323"/>
        <end position="344"/>
    </location>
</feature>
<dbReference type="HOGENOM" id="CLU_046685_5_0_11"/>
<dbReference type="GO" id="GO:0022857">
    <property type="term" value="F:transmembrane transporter activity"/>
    <property type="evidence" value="ECO:0007669"/>
    <property type="project" value="InterPro"/>
</dbReference>
<dbReference type="RefSeq" id="WP_023560745.1">
    <property type="nucleotide sequence ID" value="NC_022657.1"/>
</dbReference>
<dbReference type="KEGG" id="afs:AFR_30750"/>
<name>U5W8T9_9ACTN</name>
<dbReference type="Gene3D" id="1.20.1250.20">
    <property type="entry name" value="MFS general substrate transporter like domains"/>
    <property type="match status" value="1"/>
</dbReference>
<dbReference type="InterPro" id="IPR036259">
    <property type="entry name" value="MFS_trans_sf"/>
</dbReference>
<dbReference type="OrthoDB" id="3513479at2"/>
<reference evidence="2 3" key="1">
    <citation type="journal article" date="2014" name="J. Biotechnol.">
        <title>Complete genome sequence of the actinobacterium Actinoplanes friuliensis HAG 010964, producer of the lipopeptide antibiotic friulimycin.</title>
        <authorList>
            <person name="Ruckert C."/>
            <person name="Szczepanowski R."/>
            <person name="Albersmeier A."/>
            <person name="Goesmann A."/>
            <person name="Fischer N."/>
            <person name="Steinkamper A."/>
            <person name="Puhler A."/>
            <person name="Biener R."/>
            <person name="Schwartz D."/>
            <person name="Kalinowski J."/>
        </authorList>
    </citation>
    <scope>NUCLEOTIDE SEQUENCE [LARGE SCALE GENOMIC DNA]</scope>
    <source>
        <strain evidence="2 3">DSM 7358</strain>
    </source>
</reference>
<dbReference type="Pfam" id="PF07690">
    <property type="entry name" value="MFS_1"/>
    <property type="match status" value="1"/>
</dbReference>
<feature type="transmembrane region" description="Helical" evidence="1">
    <location>
        <begin position="228"/>
        <end position="246"/>
    </location>
</feature>
<feature type="transmembrane region" description="Helical" evidence="1">
    <location>
        <begin position="143"/>
        <end position="163"/>
    </location>
</feature>
<feature type="transmembrane region" description="Helical" evidence="1">
    <location>
        <begin position="384"/>
        <end position="405"/>
    </location>
</feature>
<dbReference type="AlphaFoldDB" id="U5W8T9"/>
<feature type="transmembrane region" description="Helical" evidence="1">
    <location>
        <begin position="300"/>
        <end position="317"/>
    </location>
</feature>
<feature type="transmembrane region" description="Helical" evidence="1">
    <location>
        <begin position="266"/>
        <end position="288"/>
    </location>
</feature>
<proteinExistence type="predicted"/>
<protein>
    <submittedName>
        <fullName evidence="2">Putative MFS transporter</fullName>
    </submittedName>
</protein>
<feature type="transmembrane region" description="Helical" evidence="1">
    <location>
        <begin position="12"/>
        <end position="36"/>
    </location>
</feature>
<dbReference type="InterPro" id="IPR011701">
    <property type="entry name" value="MFS"/>
</dbReference>
<dbReference type="PANTHER" id="PTHR23530:SF1">
    <property type="entry name" value="PERMEASE, MAJOR FACILITATOR SUPERFAMILY-RELATED"/>
    <property type="match status" value="1"/>
</dbReference>
<dbReference type="Proteomes" id="UP000017746">
    <property type="component" value="Chromosome"/>
</dbReference>